<dbReference type="EMBL" id="AQGS01000907">
    <property type="protein sequence ID" value="EPS36422.1"/>
    <property type="molecule type" value="Genomic_DNA"/>
</dbReference>
<sequence>MGELLVSTAKALTLPLDSQCHAVTSTKTIVTTFVTTVCLGVASHAPTPKPQTWTTDNASTDDLICHLQVTTSAGKTTTDTVCVNVPRFGTTNVPKGTIVTTKVPKPTKWATAGAICQYTTETNDGKPTTDIWCLDVPPIMPLLSTTTPPVIPKTWTTAGAVCHLETDSSAGKTTINIICVNIPVFRATDVSKESSVIITFQTAPTSSSINNDGPKIQTAPNPTTLPKGCRTTQITKNVVTTVTRCMGAILPGQSTLKGPACAAVTMTDAIASVSTICDLTGGTMTDLPPVEPNTAQAKTTCPPSTTVTVTPTNCPTVTLKCLVKCNDVVVDMDYGCDCIGGKQVTVTVTQKFPGGCSCPTRTAWNPPARGCKTNKVKTKTKHAPVPTPEDDGYGNNGY</sequence>
<keyword evidence="3" id="KW-1185">Reference proteome</keyword>
<reference evidence="3" key="2">
    <citation type="submission" date="2013-04" db="EMBL/GenBank/DDBJ databases">
        <title>Genomic mechanisms accounting for the adaptation to parasitism in nematode-trapping fungi.</title>
        <authorList>
            <person name="Ahren D.G."/>
        </authorList>
    </citation>
    <scope>NUCLEOTIDE SEQUENCE [LARGE SCALE GENOMIC DNA]</scope>
    <source>
        <strain evidence="3">CBS 200.50</strain>
    </source>
</reference>
<comment type="caution">
    <text evidence="2">The sequence shown here is derived from an EMBL/GenBank/DDBJ whole genome shotgun (WGS) entry which is preliminary data.</text>
</comment>
<reference evidence="2 3" key="1">
    <citation type="journal article" date="2013" name="PLoS Genet.">
        <title>Genomic mechanisms accounting for the adaptation to parasitism in nematode-trapping fungi.</title>
        <authorList>
            <person name="Meerupati T."/>
            <person name="Andersson K.M."/>
            <person name="Friman E."/>
            <person name="Kumar D."/>
            <person name="Tunlid A."/>
            <person name="Ahren D."/>
        </authorList>
    </citation>
    <scope>NUCLEOTIDE SEQUENCE [LARGE SCALE GENOMIC DNA]</scope>
    <source>
        <strain evidence="2 3">CBS 200.50</strain>
    </source>
</reference>
<protein>
    <submittedName>
        <fullName evidence="2">Uncharacterized protein</fullName>
    </submittedName>
</protein>
<dbReference type="AlphaFoldDB" id="S8BMJ5"/>
<evidence type="ECO:0000313" key="2">
    <source>
        <dbReference type="EMBL" id="EPS36422.1"/>
    </source>
</evidence>
<organism evidence="2 3">
    <name type="scientific">Dactylellina haptotyla (strain CBS 200.50)</name>
    <name type="common">Nematode-trapping fungus</name>
    <name type="synonym">Monacrosporium haptotylum</name>
    <dbReference type="NCBI Taxonomy" id="1284197"/>
    <lineage>
        <taxon>Eukaryota</taxon>
        <taxon>Fungi</taxon>
        <taxon>Dikarya</taxon>
        <taxon>Ascomycota</taxon>
        <taxon>Pezizomycotina</taxon>
        <taxon>Orbiliomycetes</taxon>
        <taxon>Orbiliales</taxon>
        <taxon>Orbiliaceae</taxon>
        <taxon>Dactylellina</taxon>
    </lineage>
</organism>
<evidence type="ECO:0000256" key="1">
    <source>
        <dbReference type="SAM" id="MobiDB-lite"/>
    </source>
</evidence>
<accession>S8BMJ5</accession>
<proteinExistence type="predicted"/>
<dbReference type="Proteomes" id="UP000015100">
    <property type="component" value="Unassembled WGS sequence"/>
</dbReference>
<gene>
    <name evidence="2" type="ORF">H072_10062</name>
</gene>
<name>S8BMJ5_DACHA</name>
<feature type="region of interest" description="Disordered" evidence="1">
    <location>
        <begin position="374"/>
        <end position="398"/>
    </location>
</feature>
<evidence type="ECO:0000313" key="3">
    <source>
        <dbReference type="Proteomes" id="UP000015100"/>
    </source>
</evidence>
<dbReference type="HOGENOM" id="CLU_692659_0_0_1"/>